<reference evidence="1" key="1">
    <citation type="journal article" date="2020" name="Nat. Commun.">
        <title>Large-scale genome sequencing of mycorrhizal fungi provides insights into the early evolution of symbiotic traits.</title>
        <authorList>
            <person name="Miyauchi S."/>
            <person name="Kiss E."/>
            <person name="Kuo A."/>
            <person name="Drula E."/>
            <person name="Kohler A."/>
            <person name="Sanchez-Garcia M."/>
            <person name="Morin E."/>
            <person name="Andreopoulos B."/>
            <person name="Barry K.W."/>
            <person name="Bonito G."/>
            <person name="Buee M."/>
            <person name="Carver A."/>
            <person name="Chen C."/>
            <person name="Cichocki N."/>
            <person name="Clum A."/>
            <person name="Culley D."/>
            <person name="Crous P.W."/>
            <person name="Fauchery L."/>
            <person name="Girlanda M."/>
            <person name="Hayes R.D."/>
            <person name="Keri Z."/>
            <person name="LaButti K."/>
            <person name="Lipzen A."/>
            <person name="Lombard V."/>
            <person name="Magnuson J."/>
            <person name="Maillard F."/>
            <person name="Murat C."/>
            <person name="Nolan M."/>
            <person name="Ohm R.A."/>
            <person name="Pangilinan J."/>
            <person name="Pereira M.F."/>
            <person name="Perotto S."/>
            <person name="Peter M."/>
            <person name="Pfister S."/>
            <person name="Riley R."/>
            <person name="Sitrit Y."/>
            <person name="Stielow J.B."/>
            <person name="Szollosi G."/>
            <person name="Zifcakova L."/>
            <person name="Stursova M."/>
            <person name="Spatafora J.W."/>
            <person name="Tedersoo L."/>
            <person name="Vaario L.M."/>
            <person name="Yamada A."/>
            <person name="Yan M."/>
            <person name="Wang P."/>
            <person name="Xu J."/>
            <person name="Bruns T."/>
            <person name="Baldrian P."/>
            <person name="Vilgalys R."/>
            <person name="Dunand C."/>
            <person name="Henrissat B."/>
            <person name="Grigoriev I.V."/>
            <person name="Hibbett D."/>
            <person name="Nagy L.G."/>
            <person name="Martin F.M."/>
        </authorList>
    </citation>
    <scope>NUCLEOTIDE SEQUENCE</scope>
    <source>
        <strain evidence="1">UP504</strain>
    </source>
</reference>
<evidence type="ECO:0000313" key="2">
    <source>
        <dbReference type="Proteomes" id="UP000886523"/>
    </source>
</evidence>
<dbReference type="Proteomes" id="UP000886523">
    <property type="component" value="Unassembled WGS sequence"/>
</dbReference>
<protein>
    <submittedName>
        <fullName evidence="1">Uncharacterized protein</fullName>
    </submittedName>
</protein>
<organism evidence="1 2">
    <name type="scientific">Hydnum rufescens UP504</name>
    <dbReference type="NCBI Taxonomy" id="1448309"/>
    <lineage>
        <taxon>Eukaryota</taxon>
        <taxon>Fungi</taxon>
        <taxon>Dikarya</taxon>
        <taxon>Basidiomycota</taxon>
        <taxon>Agaricomycotina</taxon>
        <taxon>Agaricomycetes</taxon>
        <taxon>Cantharellales</taxon>
        <taxon>Hydnaceae</taxon>
        <taxon>Hydnum</taxon>
    </lineage>
</organism>
<proteinExistence type="predicted"/>
<gene>
    <name evidence="1" type="ORF">BS47DRAFT_1398789</name>
</gene>
<accession>A0A9P6AK31</accession>
<comment type="caution">
    <text evidence="1">The sequence shown here is derived from an EMBL/GenBank/DDBJ whole genome shotgun (WGS) entry which is preliminary data.</text>
</comment>
<name>A0A9P6AK31_9AGAM</name>
<evidence type="ECO:0000313" key="1">
    <source>
        <dbReference type="EMBL" id="KAF9507252.1"/>
    </source>
</evidence>
<sequence length="155" mass="17232">MGERCSTSPLCRGHLHVTDSRLDPLDSTEAATIELVLYSISTSYTVDSADSGTGTSSEVGIVQLSASTNINSTAGLLRAQAHYDSPLEDSRYLMSSMPPSSIHSEEWQSLLRSMQYSVSRTSLERAIIMHDIDQDSFSTIHKDLLTEIWRIFEWT</sequence>
<dbReference type="EMBL" id="MU129086">
    <property type="protein sequence ID" value="KAF9507252.1"/>
    <property type="molecule type" value="Genomic_DNA"/>
</dbReference>
<keyword evidence="2" id="KW-1185">Reference proteome</keyword>
<dbReference type="AlphaFoldDB" id="A0A9P6AK31"/>